<dbReference type="Pfam" id="PF13376">
    <property type="entry name" value="OmdA"/>
    <property type="match status" value="1"/>
</dbReference>
<evidence type="ECO:0008006" key="3">
    <source>
        <dbReference type="Google" id="ProtNLM"/>
    </source>
</evidence>
<feature type="region of interest" description="Disordered" evidence="1">
    <location>
        <begin position="1"/>
        <end position="44"/>
    </location>
</feature>
<name>A0AAT9HFR4_9ACTN</name>
<organism evidence="2">
    <name type="scientific">Streptomyces haneummycinicus</name>
    <dbReference type="NCBI Taxonomy" id="3074435"/>
    <lineage>
        <taxon>Bacteria</taxon>
        <taxon>Bacillati</taxon>
        <taxon>Actinomycetota</taxon>
        <taxon>Actinomycetes</taxon>
        <taxon>Kitasatosporales</taxon>
        <taxon>Streptomycetaceae</taxon>
        <taxon>Streptomyces</taxon>
    </lineage>
</organism>
<dbReference type="AlphaFoldDB" id="A0AAT9HFR4"/>
<reference evidence="2" key="2">
    <citation type="submission" date="2024-07" db="EMBL/GenBank/DDBJ databases">
        <title>Streptomyces haneummycinica sp. nov., a new antibiotic-producing actinobacterium isolated from marine sediment.</title>
        <authorList>
            <person name="Uemura M."/>
            <person name="Hamada M."/>
            <person name="Hirano S."/>
            <person name="Kobayashi K."/>
            <person name="Ohshiro T."/>
            <person name="Kobayashi T."/>
            <person name="Terahara T."/>
        </authorList>
    </citation>
    <scope>NUCLEOTIDE SEQUENCE</scope>
    <source>
        <strain evidence="2">KM77-8</strain>
    </source>
</reference>
<dbReference type="EMBL" id="AP035768">
    <property type="protein sequence ID" value="BFO16265.1"/>
    <property type="molecule type" value="Genomic_DNA"/>
</dbReference>
<feature type="compositionally biased region" description="Pro residues" evidence="1">
    <location>
        <begin position="12"/>
        <end position="22"/>
    </location>
</feature>
<accession>A0AAT9HFR4</accession>
<proteinExistence type="predicted"/>
<reference evidence="2" key="1">
    <citation type="submission" date="2024-06" db="EMBL/GenBank/DDBJ databases">
        <authorList>
            <consortium name="consrtm"/>
            <person name="Uemura M."/>
            <person name="Terahara T."/>
        </authorList>
    </citation>
    <scope>NUCLEOTIDE SEQUENCE</scope>
    <source>
        <strain evidence="2">KM77-8</strain>
    </source>
</reference>
<gene>
    <name evidence="2" type="ORF">SHKM778_26530</name>
</gene>
<protein>
    <recommendedName>
        <fullName evidence="3">Bacteriocin-protection protein</fullName>
    </recommendedName>
</protein>
<sequence length="252" mass="27419">MGRVGLFAPGVPSRPVPKPGLRPGPGSSNAGGAGSRSARGGENLVDQRRPARLHGRMAGGADGVAGPVVAFGTQAEWEAWLEEHQGDIDGVWLRIPRKGSGITGVDYPAALESALCYGWIDGHKKGLDDTHWIQRFTPRRARSRWSAVNRRKALDLIERGRMRPAGLREVERARADGRWEAAYASQSTATVPDDLRAALDAVPGAAGFFGTLDSRNRYAILHRIQEAKRPRTRAARIEKFVAMLAEGEKIYP</sequence>
<evidence type="ECO:0000256" key="1">
    <source>
        <dbReference type="SAM" id="MobiDB-lite"/>
    </source>
</evidence>
<evidence type="ECO:0000313" key="2">
    <source>
        <dbReference type="EMBL" id="BFO16265.1"/>
    </source>
</evidence>